<reference evidence="1" key="1">
    <citation type="submission" date="2022-03" db="EMBL/GenBank/DDBJ databases">
        <authorList>
            <person name="Martin H S."/>
        </authorList>
    </citation>
    <scope>NUCLEOTIDE SEQUENCE</scope>
</reference>
<name>A0ABN8IT19_9NEOP</name>
<feature type="non-terminal residue" evidence="1">
    <location>
        <position position="191"/>
    </location>
</feature>
<accession>A0ABN8IT19</accession>
<proteinExistence type="predicted"/>
<protein>
    <submittedName>
        <fullName evidence="1">Uncharacterized protein</fullName>
    </submittedName>
</protein>
<evidence type="ECO:0000313" key="1">
    <source>
        <dbReference type="EMBL" id="CAH2066345.1"/>
    </source>
</evidence>
<organism evidence="1 2">
    <name type="scientific">Iphiclides podalirius</name>
    <name type="common">scarce swallowtail</name>
    <dbReference type="NCBI Taxonomy" id="110791"/>
    <lineage>
        <taxon>Eukaryota</taxon>
        <taxon>Metazoa</taxon>
        <taxon>Ecdysozoa</taxon>
        <taxon>Arthropoda</taxon>
        <taxon>Hexapoda</taxon>
        <taxon>Insecta</taxon>
        <taxon>Pterygota</taxon>
        <taxon>Neoptera</taxon>
        <taxon>Endopterygota</taxon>
        <taxon>Lepidoptera</taxon>
        <taxon>Glossata</taxon>
        <taxon>Ditrysia</taxon>
        <taxon>Papilionoidea</taxon>
        <taxon>Papilionidae</taxon>
        <taxon>Papilioninae</taxon>
        <taxon>Iphiclides</taxon>
    </lineage>
</organism>
<gene>
    <name evidence="1" type="ORF">IPOD504_LOCUS13388</name>
</gene>
<sequence>MLRSDNNTFLLSIKRHENRRVIRRGDIENPVSAVADASRAVSAYGYEYVVQDSVRRCSKTRKSTRQLQCSCRRLSAWRRADLANPSWESRVDHSCRERCHPACHPPPTFTLLCVGDLDPGLSNDTPLKPIYTQTDLGTTQEQGKDRAEPEVGRARVVAAEALPLRPYAARDKAHIAVRSLTSPHRRQIINM</sequence>
<evidence type="ECO:0000313" key="2">
    <source>
        <dbReference type="Proteomes" id="UP000837857"/>
    </source>
</evidence>
<dbReference type="Proteomes" id="UP000837857">
    <property type="component" value="Chromosome 4"/>
</dbReference>
<dbReference type="EMBL" id="OW152816">
    <property type="protein sequence ID" value="CAH2066345.1"/>
    <property type="molecule type" value="Genomic_DNA"/>
</dbReference>
<keyword evidence="2" id="KW-1185">Reference proteome</keyword>